<feature type="region of interest" description="Disordered" evidence="7">
    <location>
        <begin position="120"/>
        <end position="172"/>
    </location>
</feature>
<dbReference type="EnsemblMetazoa" id="XM_029491531.1">
    <property type="protein sequence ID" value="XP_029347391.1"/>
    <property type="gene ID" value="LOC100167752"/>
</dbReference>
<dbReference type="Pfam" id="PF08517">
    <property type="entry name" value="AXH"/>
    <property type="match status" value="1"/>
</dbReference>
<keyword evidence="2" id="KW-0678">Repressor</keyword>
<dbReference type="GO" id="GO:0003723">
    <property type="term" value="F:RNA binding"/>
    <property type="evidence" value="ECO:0007669"/>
    <property type="project" value="InterPro"/>
</dbReference>
<evidence type="ECO:0000256" key="1">
    <source>
        <dbReference type="ARBA" id="ARBA00004123"/>
    </source>
</evidence>
<feature type="compositionally biased region" description="Low complexity" evidence="7">
    <location>
        <begin position="536"/>
        <end position="549"/>
    </location>
</feature>
<proteinExistence type="predicted"/>
<dbReference type="OrthoDB" id="10000452at2759"/>
<evidence type="ECO:0000256" key="2">
    <source>
        <dbReference type="ARBA" id="ARBA00022491"/>
    </source>
</evidence>
<keyword evidence="3" id="KW-0805">Transcription regulation</keyword>
<feature type="region of interest" description="Disordered" evidence="7">
    <location>
        <begin position="255"/>
        <end position="299"/>
    </location>
</feature>
<accession>A0A8R2JUT6</accession>
<sequence>MHNYFTMRCCALKFSAFVFRSASRSSSPPMCDGGAPFRTPILYRLRRSYRFSVSPITKNKTKQSSLIVLLAVTVCFSRIRAMITSGLVVDGVSHGLQAHLPYNHQAVHNHHRMSYVEPSAYMKSVGPPPPSPQQQQQQQQQSSELPSTPEFLRPLPKPAPVNPLKAPRASSKYAVDCRPVNLTAPKEPLPPPSVDHHIRMDERHHPYMYGHPRLYVSAAAYHPYHNMHQPPAPYGVYTSPYAPVIPRDTRHHLMQPPQERRYPSPPNKNGGVNLGSRASPSSSPPEQFKVPNGRDNKPPLQLQQQRILPPPQPATTVATAPAVNHNNNINNNNINNNNNHIGAVAEPSPKKLRRNTPEPLSPPAAKTSNFTKGSLIRLANGNIKKVEDMRTEDFLNSVENSDLHRIDPSTVVRIEPVTDSAVKGNIKITLSYGDQRNQQIGSDNKKTNSVATIAAATSKSHQVEMESGAEHPYFVFGRGWASWSPAKTLAKYGLTCQRLQVGDVCVSLTKRSSAVASDLTTTTTTTPPHGKRRQQHSVSVAVQQQQQNLHHLHQHHSTAAQKAQLQLQQQSVDDDKNSRNKRRWSAPDPEPGT</sequence>
<evidence type="ECO:0000256" key="5">
    <source>
        <dbReference type="ARBA" id="ARBA00023163"/>
    </source>
</evidence>
<evidence type="ECO:0000259" key="8">
    <source>
        <dbReference type="PROSITE" id="PS51148"/>
    </source>
</evidence>
<keyword evidence="5" id="KW-0804">Transcription</keyword>
<dbReference type="GO" id="GO:0003677">
    <property type="term" value="F:DNA binding"/>
    <property type="evidence" value="ECO:0007669"/>
    <property type="project" value="UniProtKB-KW"/>
</dbReference>
<dbReference type="InterPro" id="IPR043404">
    <property type="entry name" value="ATAXIN1-like"/>
</dbReference>
<dbReference type="PANTHER" id="PTHR13392:SF13">
    <property type="entry name" value="AXH DOMAIN-CONTAINING PROTEIN"/>
    <property type="match status" value="1"/>
</dbReference>
<reference evidence="10" key="1">
    <citation type="submission" date="2010-06" db="EMBL/GenBank/DDBJ databases">
        <authorList>
            <person name="Jiang H."/>
            <person name="Abraham K."/>
            <person name="Ali S."/>
            <person name="Alsbrooks S.L."/>
            <person name="Anim B.N."/>
            <person name="Anosike U.S."/>
            <person name="Attaway T."/>
            <person name="Bandaranaike D.P."/>
            <person name="Battles P.K."/>
            <person name="Bell S.N."/>
            <person name="Bell A.V."/>
            <person name="Beltran B."/>
            <person name="Bickham C."/>
            <person name="Bustamante Y."/>
            <person name="Caleb T."/>
            <person name="Canada A."/>
            <person name="Cardenas V."/>
            <person name="Carter K."/>
            <person name="Chacko J."/>
            <person name="Chandrabose M.N."/>
            <person name="Chavez D."/>
            <person name="Chavez A."/>
            <person name="Chen L."/>
            <person name="Chu H.-S."/>
            <person name="Claassen K.J."/>
            <person name="Cockrell R."/>
            <person name="Collins M."/>
            <person name="Cooper J.A."/>
            <person name="Cree A."/>
            <person name="Curry S.M."/>
            <person name="Da Y."/>
            <person name="Dao M.D."/>
            <person name="Das B."/>
            <person name="Davila M.-L."/>
            <person name="Davy-Carroll L."/>
            <person name="Denson S."/>
            <person name="Dinh H."/>
            <person name="Ebong V.E."/>
            <person name="Edwards J.R."/>
            <person name="Egan A."/>
            <person name="El-Daye J."/>
            <person name="Escobedo L."/>
            <person name="Fernandez S."/>
            <person name="Fernando P.R."/>
            <person name="Flagg N."/>
            <person name="Forbes L.D."/>
            <person name="Fowler R.G."/>
            <person name="Fu Q."/>
            <person name="Gabisi R.A."/>
            <person name="Ganer J."/>
            <person name="Garbino Pronczuk A."/>
            <person name="Garcia R.M."/>
            <person name="Garner T."/>
            <person name="Garrett T.E."/>
            <person name="Gonzalez D.A."/>
            <person name="Hamid H."/>
            <person name="Hawkins E.S."/>
            <person name="Hirani K."/>
            <person name="Hogues M.E."/>
            <person name="Hollins B."/>
            <person name="Hsiao C.-H."/>
            <person name="Jabil R."/>
            <person name="James M.L."/>
            <person name="Jhangiani S.N."/>
            <person name="Johnson B."/>
            <person name="Johnson Q."/>
            <person name="Joshi V."/>
            <person name="Kalu J.B."/>
            <person name="Kam C."/>
            <person name="Kashfia A."/>
            <person name="Keebler J."/>
            <person name="Kisamo H."/>
            <person name="Kovar C.L."/>
            <person name="Lago L.A."/>
            <person name="Lai C.-Y."/>
            <person name="Laidlaw J."/>
            <person name="Lara F."/>
            <person name="Le T.-K."/>
            <person name="Lee S.L."/>
            <person name="Legall F.H."/>
            <person name="Lemon S.J."/>
            <person name="Lewis L.R."/>
            <person name="Li B."/>
            <person name="Liu Y."/>
            <person name="Liu Y.-S."/>
            <person name="Lopez J."/>
            <person name="Lozado R.J."/>
            <person name="Lu J."/>
            <person name="Madu R.C."/>
            <person name="Maheshwari M."/>
            <person name="Maheshwari R."/>
            <person name="Malloy K."/>
            <person name="Martinez E."/>
            <person name="Mathew T."/>
            <person name="Mercado I.C."/>
            <person name="Mercado C."/>
            <person name="Meyer B."/>
            <person name="Montgomery K."/>
            <person name="Morgan M.B."/>
            <person name="Munidasa M."/>
            <person name="Nazareth L.V."/>
            <person name="Nelson J."/>
            <person name="Ng B.M."/>
            <person name="Nguyen N.B."/>
            <person name="Nguyen P.Q."/>
            <person name="Nguyen T."/>
            <person name="Obregon M."/>
            <person name="Okwuonu G.O."/>
            <person name="Onwere C.G."/>
            <person name="Orozco G."/>
            <person name="Parra A."/>
            <person name="Patel S."/>
            <person name="Patil S."/>
            <person name="Perez A."/>
            <person name="Perez Y."/>
            <person name="Pham C."/>
            <person name="Primus E.L."/>
            <person name="Pu L.-L."/>
            <person name="Puazo M."/>
            <person name="Qin X."/>
            <person name="Quiroz J.B."/>
            <person name="Reese J."/>
            <person name="Richards S."/>
            <person name="Rives C.M."/>
            <person name="Robberts R."/>
            <person name="Ruiz S.J."/>
            <person name="Ruiz M.J."/>
            <person name="Santibanez J."/>
            <person name="Schneider B.W."/>
            <person name="Sisson I."/>
            <person name="Smith M."/>
            <person name="Sodergren E."/>
            <person name="Song X.-Z."/>
            <person name="Song B.B."/>
            <person name="Summersgill H."/>
            <person name="Thelus R."/>
            <person name="Thornton R.D."/>
            <person name="Trejos Z.Y."/>
            <person name="Usmani K."/>
            <person name="Vattathil S."/>
            <person name="Villasana D."/>
            <person name="Walker D.L."/>
            <person name="Wang S."/>
            <person name="Wang K."/>
            <person name="White C.S."/>
            <person name="Williams A.C."/>
            <person name="Williamson J."/>
            <person name="Wilson K."/>
            <person name="Woghiren I.O."/>
            <person name="Woodworth J.R."/>
            <person name="Worley K.C."/>
            <person name="Wright R.A."/>
            <person name="Wu W."/>
            <person name="Young L."/>
            <person name="Zhang L."/>
            <person name="Zhang J."/>
            <person name="Zhu Y."/>
            <person name="Muzny D.M."/>
            <person name="Weinstock G."/>
            <person name="Gibbs R.A."/>
        </authorList>
    </citation>
    <scope>NUCLEOTIDE SEQUENCE [LARGE SCALE GENOMIC DNA]</scope>
    <source>
        <strain evidence="10">LSR1</strain>
    </source>
</reference>
<reference evidence="9" key="2">
    <citation type="submission" date="2022-06" db="UniProtKB">
        <authorList>
            <consortium name="EnsemblMetazoa"/>
        </authorList>
    </citation>
    <scope>IDENTIFICATION</scope>
</reference>
<keyword evidence="4" id="KW-0238">DNA-binding</keyword>
<feature type="domain" description="AXH" evidence="8">
    <location>
        <begin position="358"/>
        <end position="516"/>
    </location>
</feature>
<dbReference type="SUPFAM" id="SSF102031">
    <property type="entry name" value="AXH domain"/>
    <property type="match status" value="1"/>
</dbReference>
<evidence type="ECO:0000313" key="10">
    <source>
        <dbReference type="Proteomes" id="UP000007819"/>
    </source>
</evidence>
<keyword evidence="10" id="KW-1185">Reference proteome</keyword>
<dbReference type="AlphaFoldDB" id="A0A8R2JUT6"/>
<dbReference type="PANTHER" id="PTHR13392">
    <property type="entry name" value="ATAXIN 1"/>
    <property type="match status" value="1"/>
</dbReference>
<feature type="compositionally biased region" description="Low complexity" evidence="7">
    <location>
        <begin position="557"/>
        <end position="570"/>
    </location>
</feature>
<dbReference type="Proteomes" id="UP000007819">
    <property type="component" value="Chromosome A3"/>
</dbReference>
<dbReference type="GO" id="GO:0006355">
    <property type="term" value="P:regulation of DNA-templated transcription"/>
    <property type="evidence" value="ECO:0007669"/>
    <property type="project" value="InterPro"/>
</dbReference>
<dbReference type="InterPro" id="IPR036096">
    <property type="entry name" value="Ataxin_AXH_dom_sf"/>
</dbReference>
<protein>
    <recommendedName>
        <fullName evidence="8">AXH domain-containing protein</fullName>
    </recommendedName>
</protein>
<dbReference type="SMART" id="SM00536">
    <property type="entry name" value="AXH"/>
    <property type="match status" value="1"/>
</dbReference>
<evidence type="ECO:0000256" key="3">
    <source>
        <dbReference type="ARBA" id="ARBA00023015"/>
    </source>
</evidence>
<feature type="compositionally biased region" description="Low complexity" evidence="7">
    <location>
        <begin position="133"/>
        <end position="143"/>
    </location>
</feature>
<keyword evidence="6" id="KW-0539">Nucleus</keyword>
<feature type="region of interest" description="Disordered" evidence="7">
    <location>
        <begin position="330"/>
        <end position="368"/>
    </location>
</feature>
<feature type="compositionally biased region" description="Low complexity" evidence="7">
    <location>
        <begin position="330"/>
        <end position="341"/>
    </location>
</feature>
<feature type="region of interest" description="Disordered" evidence="7">
    <location>
        <begin position="516"/>
        <end position="593"/>
    </location>
</feature>
<name>A0A8R2JUT6_ACYPI</name>
<dbReference type="PROSITE" id="PS51148">
    <property type="entry name" value="AXH"/>
    <property type="match status" value="1"/>
</dbReference>
<feature type="compositionally biased region" description="Polar residues" evidence="7">
    <location>
        <begin position="276"/>
        <end position="285"/>
    </location>
</feature>
<evidence type="ECO:0000256" key="4">
    <source>
        <dbReference type="ARBA" id="ARBA00023125"/>
    </source>
</evidence>
<evidence type="ECO:0000256" key="6">
    <source>
        <dbReference type="ARBA" id="ARBA00023242"/>
    </source>
</evidence>
<dbReference type="GO" id="GO:0005634">
    <property type="term" value="C:nucleus"/>
    <property type="evidence" value="ECO:0007669"/>
    <property type="project" value="UniProtKB-SubCell"/>
</dbReference>
<comment type="subcellular location">
    <subcellularLocation>
        <location evidence="1">Nucleus</location>
    </subcellularLocation>
</comment>
<dbReference type="InterPro" id="IPR003652">
    <property type="entry name" value="Ataxin_AXH_dom"/>
</dbReference>
<evidence type="ECO:0000313" key="9">
    <source>
        <dbReference type="EnsemblMetazoa" id="XP_029347391.1"/>
    </source>
</evidence>
<evidence type="ECO:0000256" key="7">
    <source>
        <dbReference type="SAM" id="MobiDB-lite"/>
    </source>
</evidence>
<organism evidence="9 10">
    <name type="scientific">Acyrthosiphon pisum</name>
    <name type="common">Pea aphid</name>
    <dbReference type="NCBI Taxonomy" id="7029"/>
    <lineage>
        <taxon>Eukaryota</taxon>
        <taxon>Metazoa</taxon>
        <taxon>Ecdysozoa</taxon>
        <taxon>Arthropoda</taxon>
        <taxon>Hexapoda</taxon>
        <taxon>Insecta</taxon>
        <taxon>Pterygota</taxon>
        <taxon>Neoptera</taxon>
        <taxon>Paraneoptera</taxon>
        <taxon>Hemiptera</taxon>
        <taxon>Sternorrhyncha</taxon>
        <taxon>Aphidomorpha</taxon>
        <taxon>Aphidoidea</taxon>
        <taxon>Aphididae</taxon>
        <taxon>Macrosiphini</taxon>
        <taxon>Acyrthosiphon</taxon>
    </lineage>
</organism>